<keyword evidence="1" id="KW-0472">Membrane</keyword>
<proteinExistence type="predicted"/>
<dbReference type="RefSeq" id="WP_130413770.1">
    <property type="nucleotide sequence ID" value="NZ_SHKX01000013.1"/>
</dbReference>
<dbReference type="EMBL" id="SHKX01000013">
    <property type="protein sequence ID" value="RZU38308.1"/>
    <property type="molecule type" value="Genomic_DNA"/>
</dbReference>
<accession>A0A4Q7YLX5</accession>
<sequence length="185" mass="21388">MTKHQLSGIYRREGEWTLIEIKLSETNQLFNSMDPSPFRERDLDPDAASYIMSAVRELHDHSHVKLVVYFPGPHEEGLEGMIHQSIRNYFSYRERAARFGVRQKLRLGRSSLLVGLVFLAVCNVFRLLLPDEGVSTKTLSEGLLIVGWVAMWKPLEILLYEWWPLLADARLDARIRELPVEVRVG</sequence>
<keyword evidence="3" id="KW-1185">Reference proteome</keyword>
<feature type="transmembrane region" description="Helical" evidence="1">
    <location>
        <begin position="112"/>
        <end position="129"/>
    </location>
</feature>
<name>A0A4Q7YLX5_9GAMM</name>
<dbReference type="OrthoDB" id="653003at2"/>
<protein>
    <submittedName>
        <fullName evidence="2">Uncharacterized protein</fullName>
    </submittedName>
</protein>
<organism evidence="2 3">
    <name type="scientific">Fluviicoccus keumensis</name>
    <dbReference type="NCBI Taxonomy" id="1435465"/>
    <lineage>
        <taxon>Bacteria</taxon>
        <taxon>Pseudomonadati</taxon>
        <taxon>Pseudomonadota</taxon>
        <taxon>Gammaproteobacteria</taxon>
        <taxon>Moraxellales</taxon>
        <taxon>Moraxellaceae</taxon>
        <taxon>Fluviicoccus</taxon>
    </lineage>
</organism>
<dbReference type="Proteomes" id="UP000292423">
    <property type="component" value="Unassembled WGS sequence"/>
</dbReference>
<keyword evidence="1" id="KW-1133">Transmembrane helix</keyword>
<evidence type="ECO:0000256" key="1">
    <source>
        <dbReference type="SAM" id="Phobius"/>
    </source>
</evidence>
<reference evidence="2 3" key="1">
    <citation type="submission" date="2019-02" db="EMBL/GenBank/DDBJ databases">
        <title>Genomic Encyclopedia of Type Strains, Phase IV (KMG-IV): sequencing the most valuable type-strain genomes for metagenomic binning, comparative biology and taxonomic classification.</title>
        <authorList>
            <person name="Goeker M."/>
        </authorList>
    </citation>
    <scope>NUCLEOTIDE SEQUENCE [LARGE SCALE GENOMIC DNA]</scope>
    <source>
        <strain evidence="2 3">DSM 105135</strain>
    </source>
</reference>
<evidence type="ECO:0000313" key="3">
    <source>
        <dbReference type="Proteomes" id="UP000292423"/>
    </source>
</evidence>
<keyword evidence="1" id="KW-0812">Transmembrane</keyword>
<gene>
    <name evidence="2" type="ORF">EV700_2238</name>
</gene>
<evidence type="ECO:0000313" key="2">
    <source>
        <dbReference type="EMBL" id="RZU38308.1"/>
    </source>
</evidence>
<comment type="caution">
    <text evidence="2">The sequence shown here is derived from an EMBL/GenBank/DDBJ whole genome shotgun (WGS) entry which is preliminary data.</text>
</comment>
<dbReference type="AlphaFoldDB" id="A0A4Q7YLX5"/>